<evidence type="ECO:0000256" key="2">
    <source>
        <dbReference type="ARBA" id="ARBA00008873"/>
    </source>
</evidence>
<evidence type="ECO:0000256" key="5">
    <source>
        <dbReference type="ARBA" id="ARBA00022906"/>
    </source>
</evidence>
<keyword evidence="7" id="KW-0406">Ion transport</keyword>
<feature type="transmembrane region" description="Helical" evidence="10">
    <location>
        <begin position="70"/>
        <end position="92"/>
    </location>
</feature>
<evidence type="ECO:0000256" key="7">
    <source>
        <dbReference type="ARBA" id="ARBA00023065"/>
    </source>
</evidence>
<dbReference type="InterPro" id="IPR058533">
    <property type="entry name" value="Cation_efflux_TM"/>
</dbReference>
<evidence type="ECO:0000256" key="10">
    <source>
        <dbReference type="SAM" id="Phobius"/>
    </source>
</evidence>
<evidence type="ECO:0000313" key="14">
    <source>
        <dbReference type="EMBL" id="EIE22570.1"/>
    </source>
</evidence>
<dbReference type="InterPro" id="IPR002524">
    <property type="entry name" value="Cation_efflux"/>
</dbReference>
<feature type="transmembrane region" description="Helical" evidence="10">
    <location>
        <begin position="195"/>
        <end position="218"/>
    </location>
</feature>
<feature type="chain" id="PRO_5003636505" evidence="11">
    <location>
        <begin position="21"/>
        <end position="342"/>
    </location>
</feature>
<evidence type="ECO:0000259" key="12">
    <source>
        <dbReference type="Pfam" id="PF01545"/>
    </source>
</evidence>
<sequence>RKLIFALVLAMIFMVVEVGGGFIANSLAIMTDAAHLLSDVSGFAVALFAGIYAAKKGGSSHSFGYHRIEVLGALASVLATWLVTGVLVWEAVGRMINPSPVNGKVMFILALVGVVINLSIMAILGGHGHSHGEGGHDHGHGHGHSHSHGEGHGEKHSHNGHAHAGDAHSHAEEGHAHAHGVEEEAGETNINLRGAIVHVIGDLVQSLGVALAGALIWWKQDDPRFAIADPICTFVFALLVLLTTRSLLRDISDTLMERVPRGLDADAMQAKLQEIEGVEFVSDLHIWALKPGMPLLACHLDIASESVACDVLSRATQLCRSKGINHSTIQLSHRGQPCCAES</sequence>
<comment type="caution">
    <text evidence="14">The sequence shown here is derived from an EMBL/GenBank/DDBJ whole genome shotgun (WGS) entry which is preliminary data.</text>
</comment>
<dbReference type="PANTHER" id="PTHR11562:SF17">
    <property type="entry name" value="RE54080P-RELATED"/>
    <property type="match status" value="1"/>
</dbReference>
<dbReference type="InterPro" id="IPR027470">
    <property type="entry name" value="Cation_efflux_CTD"/>
</dbReference>
<dbReference type="RefSeq" id="XP_005647114.1">
    <property type="nucleotide sequence ID" value="XM_005647057.1"/>
</dbReference>
<dbReference type="PANTHER" id="PTHR11562">
    <property type="entry name" value="CATION EFFLUX PROTEIN/ ZINC TRANSPORTER"/>
    <property type="match status" value="1"/>
</dbReference>
<keyword evidence="3" id="KW-0813">Transport</keyword>
<keyword evidence="5" id="KW-0862">Zinc</keyword>
<dbReference type="InterPro" id="IPR027469">
    <property type="entry name" value="Cation_efflux_TMD_sf"/>
</dbReference>
<dbReference type="EMBL" id="AGSI01000009">
    <property type="protein sequence ID" value="EIE22570.1"/>
    <property type="molecule type" value="Genomic_DNA"/>
</dbReference>
<evidence type="ECO:0000256" key="9">
    <source>
        <dbReference type="SAM" id="MobiDB-lite"/>
    </source>
</evidence>
<evidence type="ECO:0000313" key="15">
    <source>
        <dbReference type="Proteomes" id="UP000007264"/>
    </source>
</evidence>
<evidence type="ECO:0000256" key="8">
    <source>
        <dbReference type="ARBA" id="ARBA00023136"/>
    </source>
</evidence>
<organism evidence="14 15">
    <name type="scientific">Coccomyxa subellipsoidea (strain C-169)</name>
    <name type="common">Green microalga</name>
    <dbReference type="NCBI Taxonomy" id="574566"/>
    <lineage>
        <taxon>Eukaryota</taxon>
        <taxon>Viridiplantae</taxon>
        <taxon>Chlorophyta</taxon>
        <taxon>core chlorophytes</taxon>
        <taxon>Trebouxiophyceae</taxon>
        <taxon>Trebouxiophyceae incertae sedis</taxon>
        <taxon>Coccomyxaceae</taxon>
        <taxon>Coccomyxa</taxon>
        <taxon>Coccomyxa subellipsoidea</taxon>
    </lineage>
</organism>
<accession>I0YW01</accession>
<protein>
    <submittedName>
        <fullName evidence="14">Cation efflux protein</fullName>
    </submittedName>
</protein>
<dbReference type="GO" id="GO:0005886">
    <property type="term" value="C:plasma membrane"/>
    <property type="evidence" value="ECO:0007669"/>
    <property type="project" value="TreeGrafter"/>
</dbReference>
<feature type="region of interest" description="Disordered" evidence="9">
    <location>
        <begin position="129"/>
        <end position="184"/>
    </location>
</feature>
<dbReference type="GO" id="GO:0005385">
    <property type="term" value="F:zinc ion transmembrane transporter activity"/>
    <property type="evidence" value="ECO:0007669"/>
    <property type="project" value="TreeGrafter"/>
</dbReference>
<evidence type="ECO:0000256" key="6">
    <source>
        <dbReference type="ARBA" id="ARBA00022989"/>
    </source>
</evidence>
<feature type="transmembrane region" description="Helical" evidence="10">
    <location>
        <begin position="36"/>
        <end position="54"/>
    </location>
</feature>
<dbReference type="SUPFAM" id="SSF161111">
    <property type="entry name" value="Cation efflux protein transmembrane domain-like"/>
    <property type="match status" value="1"/>
</dbReference>
<comment type="subcellular location">
    <subcellularLocation>
        <location evidence="1">Membrane</location>
        <topology evidence="1">Multi-pass membrane protein</topology>
    </subcellularLocation>
</comment>
<dbReference type="Gene3D" id="1.20.1510.10">
    <property type="entry name" value="Cation efflux protein transmembrane domain"/>
    <property type="match status" value="1"/>
</dbReference>
<dbReference type="Pfam" id="PF01545">
    <property type="entry name" value="Cation_efflux"/>
    <property type="match status" value="1"/>
</dbReference>
<dbReference type="Pfam" id="PF16916">
    <property type="entry name" value="ZT_dimer"/>
    <property type="match status" value="1"/>
</dbReference>
<name>I0YW01_COCSC</name>
<evidence type="ECO:0000256" key="3">
    <source>
        <dbReference type="ARBA" id="ARBA00022448"/>
    </source>
</evidence>
<feature type="transmembrane region" description="Helical" evidence="10">
    <location>
        <begin position="104"/>
        <end position="124"/>
    </location>
</feature>
<keyword evidence="11" id="KW-0732">Signal</keyword>
<evidence type="ECO:0000259" key="13">
    <source>
        <dbReference type="Pfam" id="PF16916"/>
    </source>
</evidence>
<keyword evidence="4 10" id="KW-0812">Transmembrane</keyword>
<keyword evidence="5" id="KW-0864">Zinc transport</keyword>
<feature type="domain" description="Cation efflux protein cytoplasmic" evidence="13">
    <location>
        <begin position="261"/>
        <end position="331"/>
    </location>
</feature>
<dbReference type="AlphaFoldDB" id="I0YW01"/>
<evidence type="ECO:0000256" key="4">
    <source>
        <dbReference type="ARBA" id="ARBA00022692"/>
    </source>
</evidence>
<dbReference type="STRING" id="574566.I0YW01"/>
<evidence type="ECO:0000256" key="11">
    <source>
        <dbReference type="SAM" id="SignalP"/>
    </source>
</evidence>
<gene>
    <name evidence="14" type="ORF">COCSUDRAFT_16095</name>
</gene>
<proteinExistence type="inferred from homology"/>
<comment type="similarity">
    <text evidence="2">Belongs to the cation diffusion facilitator (CDF) transporter (TC 2.A.4) family. SLC30A subfamily.</text>
</comment>
<dbReference type="OrthoDB" id="9944568at2759"/>
<reference evidence="14 15" key="1">
    <citation type="journal article" date="2012" name="Genome Biol.">
        <title>The genome of the polar eukaryotic microalga coccomyxa subellipsoidea reveals traits of cold adaptation.</title>
        <authorList>
            <person name="Blanc G."/>
            <person name="Agarkova I."/>
            <person name="Grimwood J."/>
            <person name="Kuo A."/>
            <person name="Brueggeman A."/>
            <person name="Dunigan D."/>
            <person name="Gurnon J."/>
            <person name="Ladunga I."/>
            <person name="Lindquist E."/>
            <person name="Lucas S."/>
            <person name="Pangilinan J."/>
            <person name="Proschold T."/>
            <person name="Salamov A."/>
            <person name="Schmutz J."/>
            <person name="Weeks D."/>
            <person name="Yamada T."/>
            <person name="Claverie J.M."/>
            <person name="Grigoriev I."/>
            <person name="Van Etten J."/>
            <person name="Lomsadze A."/>
            <person name="Borodovsky M."/>
        </authorList>
    </citation>
    <scope>NUCLEOTIDE SEQUENCE [LARGE SCALE GENOMIC DNA]</scope>
    <source>
        <strain evidence="14 15">C-169</strain>
    </source>
</reference>
<dbReference type="InterPro" id="IPR050681">
    <property type="entry name" value="CDF/SLC30A"/>
</dbReference>
<feature type="compositionally biased region" description="Basic and acidic residues" evidence="9">
    <location>
        <begin position="147"/>
        <end position="182"/>
    </location>
</feature>
<feature type="compositionally biased region" description="Basic and acidic residues" evidence="9">
    <location>
        <begin position="130"/>
        <end position="140"/>
    </location>
</feature>
<feature type="non-terminal residue" evidence="14">
    <location>
        <position position="1"/>
    </location>
</feature>
<keyword evidence="8 10" id="KW-0472">Membrane</keyword>
<feature type="signal peptide" evidence="11">
    <location>
        <begin position="1"/>
        <end position="20"/>
    </location>
</feature>
<feature type="transmembrane region" description="Helical" evidence="10">
    <location>
        <begin position="224"/>
        <end position="248"/>
    </location>
</feature>
<dbReference type="Proteomes" id="UP000007264">
    <property type="component" value="Unassembled WGS sequence"/>
</dbReference>
<dbReference type="KEGG" id="csl:COCSUDRAFT_16095"/>
<feature type="domain" description="Cation efflux protein transmembrane" evidence="12">
    <location>
        <begin position="3"/>
        <end position="256"/>
    </location>
</feature>
<dbReference type="GeneID" id="17040557"/>
<dbReference type="eggNOG" id="KOG1482">
    <property type="taxonomic scope" value="Eukaryota"/>
</dbReference>
<dbReference type="NCBIfam" id="TIGR01297">
    <property type="entry name" value="CDF"/>
    <property type="match status" value="1"/>
</dbReference>
<keyword evidence="6 10" id="KW-1133">Transmembrane helix</keyword>
<keyword evidence="15" id="KW-1185">Reference proteome</keyword>
<evidence type="ECO:0000256" key="1">
    <source>
        <dbReference type="ARBA" id="ARBA00004141"/>
    </source>
</evidence>